<evidence type="ECO:0000256" key="4">
    <source>
        <dbReference type="ARBA" id="ARBA00022576"/>
    </source>
</evidence>
<dbReference type="PANTHER" id="PTHR11879:SF20">
    <property type="entry name" value="ASPARTATE AMINOTRANSFERASE"/>
    <property type="match status" value="1"/>
</dbReference>
<dbReference type="Proteomes" id="UP001302367">
    <property type="component" value="Chromosome 5"/>
</dbReference>
<dbReference type="Gene3D" id="3.40.640.10">
    <property type="entry name" value="Type I PLP-dependent aspartate aminotransferase-like (Major domain)"/>
    <property type="match status" value="1"/>
</dbReference>
<evidence type="ECO:0000313" key="11">
    <source>
        <dbReference type="Proteomes" id="UP000230605"/>
    </source>
</evidence>
<proteinExistence type="inferred from homology"/>
<dbReference type="GO" id="GO:0004069">
    <property type="term" value="F:L-aspartate:2-oxoglutarate aminotransferase activity"/>
    <property type="evidence" value="ECO:0007669"/>
    <property type="project" value="UniProtKB-EC"/>
</dbReference>
<comment type="subunit">
    <text evidence="3 7">Homodimer.</text>
</comment>
<evidence type="ECO:0000313" key="10">
    <source>
        <dbReference type="EMBL" id="WPB04195.1"/>
    </source>
</evidence>
<dbReference type="FunFam" id="3.40.640.10:FF:000066">
    <property type="entry name" value="Aspartate aminotransferase"/>
    <property type="match status" value="1"/>
</dbReference>
<evidence type="ECO:0000256" key="7">
    <source>
        <dbReference type="RuleBase" id="RU000480"/>
    </source>
</evidence>
<accession>A0A2G5IER1</accession>
<dbReference type="Gene3D" id="3.90.1150.10">
    <property type="entry name" value="Aspartate Aminotransferase, domain 1"/>
    <property type="match status" value="1"/>
</dbReference>
<evidence type="ECO:0000256" key="5">
    <source>
        <dbReference type="ARBA" id="ARBA00022679"/>
    </source>
</evidence>
<keyword evidence="12" id="KW-1185">Reference proteome</keyword>
<dbReference type="Proteomes" id="UP000230605">
    <property type="component" value="Chromosome 10"/>
</dbReference>
<comment type="similarity">
    <text evidence="2">Belongs to the class-I pyridoxal-phosphate-dependent aminotransferase family.</text>
</comment>
<evidence type="ECO:0000313" key="9">
    <source>
        <dbReference type="EMBL" id="PIB02963.1"/>
    </source>
</evidence>
<feature type="domain" description="Aminotransferase class I/classII large" evidence="8">
    <location>
        <begin position="29"/>
        <end position="413"/>
    </location>
</feature>
<organism evidence="9 11">
    <name type="scientific">Cercospora beticola</name>
    <name type="common">Sugarbeet leaf spot fungus</name>
    <dbReference type="NCBI Taxonomy" id="122368"/>
    <lineage>
        <taxon>Eukaryota</taxon>
        <taxon>Fungi</taxon>
        <taxon>Dikarya</taxon>
        <taxon>Ascomycota</taxon>
        <taxon>Pezizomycotina</taxon>
        <taxon>Dothideomycetes</taxon>
        <taxon>Dothideomycetidae</taxon>
        <taxon>Mycosphaerellales</taxon>
        <taxon>Mycosphaerellaceae</taxon>
        <taxon>Cercospora</taxon>
    </lineage>
</organism>
<dbReference type="EMBL" id="LKMD01000099">
    <property type="protein sequence ID" value="PIB02963.1"/>
    <property type="molecule type" value="Genomic_DNA"/>
</dbReference>
<dbReference type="PANTHER" id="PTHR11879">
    <property type="entry name" value="ASPARTATE AMINOTRANSFERASE"/>
    <property type="match status" value="1"/>
</dbReference>
<dbReference type="AlphaFoldDB" id="A0A2G5IER1"/>
<dbReference type="Pfam" id="PF00155">
    <property type="entry name" value="Aminotran_1_2"/>
    <property type="match status" value="1"/>
</dbReference>
<dbReference type="PROSITE" id="PS00105">
    <property type="entry name" value="AA_TRANSFER_CLASS_1"/>
    <property type="match status" value="1"/>
</dbReference>
<sequence length="423" mass="47477">MFCLENLPDVAADAAFALIEQYKADSSPHKVDLSPGFYRDEQAKPWTLPSVQQVLFNSSSKQICTNNDQAERALFEDPSRDHEHLPLLGHEQLLSKARDLIFGLPLDQSASIASIQTIAGTGANHLGALLLAQACRSQTVWISDPSWINHTEIWKIVDDGIQRRSYPYFDPERFTIDFDGMLSTLGTGAREGDVVILHGCAHNPTGIDLDKAQWREIAALCEKKRLIPFFDVAYQGFASGDLNGDAWPIRHFYRNTSVEILVAQSFSKNFGLYGQRVGVLHVACRTETAREKTVRTLTRLSRAEITSCPIHGAQIVARILSEENLARQWQDDLLHMSQRMLRMRTRLVSELQRLQTPGSWEHILTDVGMFSMTGLLPEQIEELREQHHVYLLPSGRISITGLTGHNVGYVAKSFHSALVDYGT</sequence>
<gene>
    <name evidence="9" type="ORF">CB0940_11836</name>
    <name evidence="10" type="ORF">RHO25_008840</name>
</gene>
<dbReference type="InterPro" id="IPR004839">
    <property type="entry name" value="Aminotransferase_I/II_large"/>
</dbReference>
<evidence type="ECO:0000256" key="2">
    <source>
        <dbReference type="ARBA" id="ARBA00007441"/>
    </source>
</evidence>
<evidence type="ECO:0000256" key="6">
    <source>
        <dbReference type="ARBA" id="ARBA00022898"/>
    </source>
</evidence>
<dbReference type="SUPFAM" id="SSF53383">
    <property type="entry name" value="PLP-dependent transferases"/>
    <property type="match status" value="1"/>
</dbReference>
<dbReference type="InterPro" id="IPR000796">
    <property type="entry name" value="Asp_trans"/>
</dbReference>
<dbReference type="OrthoDB" id="550424at2759"/>
<dbReference type="GO" id="GO:0005829">
    <property type="term" value="C:cytosol"/>
    <property type="evidence" value="ECO:0007669"/>
    <property type="project" value="TreeGrafter"/>
</dbReference>
<dbReference type="EC" id="2.6.1.1" evidence="7"/>
<keyword evidence="6" id="KW-0663">Pyridoxal phosphate</keyword>
<comment type="miscellaneous">
    <text evidence="7">In eukaryotes there are cytoplasmic, mitochondrial and chloroplastic isozymes.</text>
</comment>
<dbReference type="InterPro" id="IPR004838">
    <property type="entry name" value="NHTrfase_class1_PyrdxlP-BS"/>
</dbReference>
<reference evidence="9 11" key="1">
    <citation type="submission" date="2015-10" db="EMBL/GenBank/DDBJ databases">
        <title>The cercosporin biosynthetic gene cluster was horizontally transferred to several fungal lineages and shown to be expanded in Cercospora beticola based on microsynteny with recipient genomes.</title>
        <authorList>
            <person name="De Jonge R."/>
            <person name="Ebert M.K."/>
            <person name="Suttle J.C."/>
            <person name="Jurick Ii W.M."/>
            <person name="Secor G.A."/>
            <person name="Thomma B.P."/>
            <person name="Van De Peer Y."/>
            <person name="Bolton M.D."/>
        </authorList>
    </citation>
    <scope>NUCLEOTIDE SEQUENCE [LARGE SCALE GENOMIC DNA]</scope>
    <source>
        <strain evidence="9 11">09-40</strain>
    </source>
</reference>
<evidence type="ECO:0000256" key="1">
    <source>
        <dbReference type="ARBA" id="ARBA00001933"/>
    </source>
</evidence>
<name>A0A2G5IER1_CERBT</name>
<comment type="cofactor">
    <cofactor evidence="1">
        <name>pyridoxal 5'-phosphate</name>
        <dbReference type="ChEBI" id="CHEBI:597326"/>
    </cofactor>
</comment>
<dbReference type="CDD" id="cd00609">
    <property type="entry name" value="AAT_like"/>
    <property type="match status" value="1"/>
</dbReference>
<protein>
    <recommendedName>
        <fullName evidence="7">Aspartate aminotransferase</fullName>
        <ecNumber evidence="7">2.6.1.1</ecNumber>
    </recommendedName>
</protein>
<evidence type="ECO:0000256" key="3">
    <source>
        <dbReference type="ARBA" id="ARBA00011738"/>
    </source>
</evidence>
<comment type="catalytic activity">
    <reaction evidence="7">
        <text>L-aspartate + 2-oxoglutarate = oxaloacetate + L-glutamate</text>
        <dbReference type="Rhea" id="RHEA:21824"/>
        <dbReference type="ChEBI" id="CHEBI:16452"/>
        <dbReference type="ChEBI" id="CHEBI:16810"/>
        <dbReference type="ChEBI" id="CHEBI:29985"/>
        <dbReference type="ChEBI" id="CHEBI:29991"/>
        <dbReference type="EC" id="2.6.1.1"/>
    </reaction>
</comment>
<dbReference type="PRINTS" id="PR00799">
    <property type="entry name" value="TRANSAMINASE"/>
</dbReference>
<dbReference type="InterPro" id="IPR015421">
    <property type="entry name" value="PyrdxlP-dep_Trfase_major"/>
</dbReference>
<dbReference type="EMBL" id="CP134188">
    <property type="protein sequence ID" value="WPB04195.1"/>
    <property type="molecule type" value="Genomic_DNA"/>
</dbReference>
<keyword evidence="5 7" id="KW-0808">Transferase</keyword>
<evidence type="ECO:0000259" key="8">
    <source>
        <dbReference type="Pfam" id="PF00155"/>
    </source>
</evidence>
<evidence type="ECO:0000313" key="12">
    <source>
        <dbReference type="Proteomes" id="UP001302367"/>
    </source>
</evidence>
<dbReference type="NCBIfam" id="NF006719">
    <property type="entry name" value="PRK09257.1"/>
    <property type="match status" value="1"/>
</dbReference>
<dbReference type="InterPro" id="IPR015422">
    <property type="entry name" value="PyrdxlP-dep_Trfase_small"/>
</dbReference>
<dbReference type="InterPro" id="IPR015424">
    <property type="entry name" value="PyrdxlP-dep_Trfase"/>
</dbReference>
<dbReference type="GO" id="GO:0006532">
    <property type="term" value="P:aspartate biosynthetic process"/>
    <property type="evidence" value="ECO:0007669"/>
    <property type="project" value="TreeGrafter"/>
</dbReference>
<dbReference type="GO" id="GO:0030170">
    <property type="term" value="F:pyridoxal phosphate binding"/>
    <property type="evidence" value="ECO:0007669"/>
    <property type="project" value="InterPro"/>
</dbReference>
<reference evidence="10 12" key="2">
    <citation type="submission" date="2023-09" db="EMBL/GenBank/DDBJ databases">
        <title>Complete-Gapless Cercospora beticola genome.</title>
        <authorList>
            <person name="Wyatt N.A."/>
            <person name="Spanner R.E."/>
            <person name="Bolton M.D."/>
        </authorList>
    </citation>
    <scope>NUCLEOTIDE SEQUENCE [LARGE SCALE GENOMIC DNA]</scope>
    <source>
        <strain evidence="10">Cb09-40</strain>
    </source>
</reference>
<keyword evidence="4 7" id="KW-0032">Aminotransferase</keyword>